<dbReference type="Proteomes" id="UP000518752">
    <property type="component" value="Unassembled WGS sequence"/>
</dbReference>
<accession>A0A8H5H681</accession>
<dbReference type="AlphaFoldDB" id="A0A8H5H681"/>
<keyword evidence="3" id="KW-1185">Reference proteome</keyword>
<name>A0A8H5H681_9AGAR</name>
<keyword evidence="1" id="KW-0732">Signal</keyword>
<dbReference type="InterPro" id="IPR051288">
    <property type="entry name" value="Serum_paraoxonase/arylesterase"/>
</dbReference>
<feature type="signal peptide" evidence="1">
    <location>
        <begin position="1"/>
        <end position="22"/>
    </location>
</feature>
<dbReference type="InterPro" id="IPR011042">
    <property type="entry name" value="6-blade_b-propeller_TolB-like"/>
</dbReference>
<dbReference type="PANTHER" id="PTHR11799:SF30">
    <property type="entry name" value="SERUM PARAOXONASE_ARYLESTERASE 2"/>
    <property type="match status" value="1"/>
</dbReference>
<dbReference type="OrthoDB" id="5307922at2759"/>
<dbReference type="Gene3D" id="2.120.10.30">
    <property type="entry name" value="TolB, C-terminal domain"/>
    <property type="match status" value="1"/>
</dbReference>
<organism evidence="2 3">
    <name type="scientific">Collybiopsis confluens</name>
    <dbReference type="NCBI Taxonomy" id="2823264"/>
    <lineage>
        <taxon>Eukaryota</taxon>
        <taxon>Fungi</taxon>
        <taxon>Dikarya</taxon>
        <taxon>Basidiomycota</taxon>
        <taxon>Agaricomycotina</taxon>
        <taxon>Agaricomycetes</taxon>
        <taxon>Agaricomycetidae</taxon>
        <taxon>Agaricales</taxon>
        <taxon>Marasmiineae</taxon>
        <taxon>Omphalotaceae</taxon>
        <taxon>Collybiopsis</taxon>
    </lineage>
</organism>
<dbReference type="EMBL" id="JAACJN010000084">
    <property type="protein sequence ID" value="KAF5377335.1"/>
    <property type="molecule type" value="Genomic_DNA"/>
</dbReference>
<proteinExistence type="predicted"/>
<protein>
    <recommendedName>
        <fullName evidence="4">Calcium-dependent phosphotriesterase</fullName>
    </recommendedName>
</protein>
<dbReference type="SUPFAM" id="SSF63829">
    <property type="entry name" value="Calcium-dependent phosphotriesterase"/>
    <property type="match status" value="1"/>
</dbReference>
<gene>
    <name evidence="2" type="ORF">D9757_008028</name>
</gene>
<feature type="chain" id="PRO_5034857323" description="Calcium-dependent phosphotriesterase" evidence="1">
    <location>
        <begin position="23"/>
        <end position="398"/>
    </location>
</feature>
<evidence type="ECO:0000313" key="2">
    <source>
        <dbReference type="EMBL" id="KAF5377335.1"/>
    </source>
</evidence>
<comment type="caution">
    <text evidence="2">The sequence shown here is derived from an EMBL/GenBank/DDBJ whole genome shotgun (WGS) entry which is preliminary data.</text>
</comment>
<evidence type="ECO:0000256" key="1">
    <source>
        <dbReference type="SAM" id="SignalP"/>
    </source>
</evidence>
<evidence type="ECO:0000313" key="3">
    <source>
        <dbReference type="Proteomes" id="UP000518752"/>
    </source>
</evidence>
<reference evidence="2 3" key="1">
    <citation type="journal article" date="2020" name="ISME J.">
        <title>Uncovering the hidden diversity of litter-decomposition mechanisms in mushroom-forming fungi.</title>
        <authorList>
            <person name="Floudas D."/>
            <person name="Bentzer J."/>
            <person name="Ahren D."/>
            <person name="Johansson T."/>
            <person name="Persson P."/>
            <person name="Tunlid A."/>
        </authorList>
    </citation>
    <scope>NUCLEOTIDE SEQUENCE [LARGE SCALE GENOMIC DNA]</scope>
    <source>
        <strain evidence="2 3">CBS 406.79</strain>
    </source>
</reference>
<evidence type="ECO:0008006" key="4">
    <source>
        <dbReference type="Google" id="ProtNLM"/>
    </source>
</evidence>
<sequence length="398" mass="43799">MRRSFAVLFPLLVLWLSRSKYAVYFNMLTAPNLPDGYFYAGNVSTHCRDLNPSQDPAFKYCEDASFWDLHDTNGKLEERRVVISCDAGRTAWNTVLGPLLNPTPRGSLWTYSPSSGRTTRLTLENFPESHTFHPLGVETYPSHSGNASYMYVVNHAAHKTVIEQFLVSPSSSTAKHIRTLSHLLFVSPNALALTSPTSFYVTNDHVFTRRLPYIGSVIPLLETVFGIPLSFAAHVTVDSDELSENPVLAHSLAAPFIAFANGISISPSGLQVAIASTSIGAVYFYDRNVTTNTLKFTSNVLVPFTPDNINYDHDGNLVVTGHPHFPSLIKTAKNTTKLAPSWVVSISPVVGVEGPPLPTLISTPHSLRVQSSPHQKIILFGHYFRATGKHSPVQPQAW</sequence>
<dbReference type="PANTHER" id="PTHR11799">
    <property type="entry name" value="PARAOXONASE"/>
    <property type="match status" value="1"/>
</dbReference>